<dbReference type="Pfam" id="PF00563">
    <property type="entry name" value="EAL"/>
    <property type="match status" value="1"/>
</dbReference>
<dbReference type="InterPro" id="IPR050706">
    <property type="entry name" value="Cyclic-di-GMP_PDE-like"/>
</dbReference>
<dbReference type="CDD" id="cd01948">
    <property type="entry name" value="EAL"/>
    <property type="match status" value="1"/>
</dbReference>
<dbReference type="InterPro" id="IPR001633">
    <property type="entry name" value="EAL_dom"/>
</dbReference>
<feature type="transmembrane region" description="Helical" evidence="6">
    <location>
        <begin position="124"/>
        <end position="149"/>
    </location>
</feature>
<dbReference type="SMART" id="SM00267">
    <property type="entry name" value="GGDEF"/>
    <property type="match status" value="1"/>
</dbReference>
<dbReference type="PANTHER" id="PTHR33121:SF64">
    <property type="entry name" value="CYCLIC DI-GMP PHOSPHODIESTERASE PDEF"/>
    <property type="match status" value="1"/>
</dbReference>
<reference evidence="8 9" key="1">
    <citation type="submission" date="2021-01" db="EMBL/GenBank/DDBJ databases">
        <title>Complete genome sequence of Erwinia rhapontici MAFF 311153.</title>
        <authorList>
            <person name="Morohoshi T."/>
            <person name="Someya N."/>
        </authorList>
    </citation>
    <scope>NUCLEOTIDE SEQUENCE [LARGE SCALE GENOMIC DNA]</scope>
    <source>
        <strain evidence="8 9">MAFF 311153</strain>
    </source>
</reference>
<dbReference type="EMBL" id="AP024329">
    <property type="protein sequence ID" value="BCQ36082.1"/>
    <property type="molecule type" value="Genomic_DNA"/>
</dbReference>
<dbReference type="PANTHER" id="PTHR33121">
    <property type="entry name" value="CYCLIC DI-GMP PHOSPHODIESTERASE PDEF"/>
    <property type="match status" value="1"/>
</dbReference>
<feature type="transmembrane region" description="Helical" evidence="6">
    <location>
        <begin position="84"/>
        <end position="103"/>
    </location>
</feature>
<evidence type="ECO:0000256" key="4">
    <source>
        <dbReference type="ARBA" id="ARBA00022989"/>
    </source>
</evidence>
<evidence type="ECO:0000256" key="6">
    <source>
        <dbReference type="SAM" id="Phobius"/>
    </source>
</evidence>
<dbReference type="InterPro" id="IPR007895">
    <property type="entry name" value="MASE1"/>
</dbReference>
<evidence type="ECO:0000259" key="7">
    <source>
        <dbReference type="PROSITE" id="PS50883"/>
    </source>
</evidence>
<evidence type="ECO:0000313" key="8">
    <source>
        <dbReference type="EMBL" id="BCQ36082.1"/>
    </source>
</evidence>
<feature type="transmembrane region" description="Helical" evidence="6">
    <location>
        <begin position="292"/>
        <end position="314"/>
    </location>
</feature>
<sequence>MKKAALLKRFINRWWGLPLILALLLMPLSSSLSVRLWIPGGYVYLIYLPLAMMIAMLMVFDWAALPGIFIALCFHYFFRYTHLQAVLIISIFLVTLTFCWWGYRNQEKVRWGVSFGELHLATVRLFWLAFAMPTVFILLNQLMMPLGILPKSNSVFAPDPFSVHTLLNYQSTLLASLALVQLFYFLIRILRTPRFLFIFIDRCKRQCSPSVTRHEWLIWLVMLMTSLMMLTQLRSSPENLLTTEYGVPFLLPLMLWAALRFGYLFTSLSWGILLVVLYQYHDRFMNTSVKPHDLAVVSANLLVFTLTILLMSAISTRQRRLLAKAREMALTDPVIGLPNLRALSKDLAVSSSSVLCFLCIPDLDRLSRTYGLQLRIQYKRSLAVHLQPCLLPGEDVYQLPGFDLVLRLEHAGHQSRIEGIEARLKDYHLSWDGLPIHPDVGISYCSVIPPVLHLYELLGEMSAMAQMSLRSGHAENMQQAQNVPVQRHIAEKLVMLHTIQQALQSGGFHLMAQRIKGIRGDDYYEILLFMVNAQGEHIKPWHFLPVVREFGLTWEVDSMMLDQALAFIHRHREQLPGIRLAVNFFAATLCRPQFVEDIASRLKAHDVEPWQLIVEVEESPILSDHSWGNRSIAQLRQLGCRVAIDDFGKGYSSYSRLKLIQADILKIDGSFVNNMLDNSLDYQIIQSICAVARLKRMQVVAECVDTDDTAEALRKLGVDYLQGAIVGPPIPLYDLASAQTAASLAVRL</sequence>
<feature type="transmembrane region" description="Helical" evidence="6">
    <location>
        <begin position="253"/>
        <end position="280"/>
    </location>
</feature>
<keyword evidence="3 6" id="KW-0812">Transmembrane</keyword>
<dbReference type="InterPro" id="IPR035919">
    <property type="entry name" value="EAL_sf"/>
</dbReference>
<organism evidence="8 9">
    <name type="scientific">Erwinia rhapontici</name>
    <name type="common">Pectobacterium rhapontici</name>
    <dbReference type="NCBI Taxonomy" id="55212"/>
    <lineage>
        <taxon>Bacteria</taxon>
        <taxon>Pseudomonadati</taxon>
        <taxon>Pseudomonadota</taxon>
        <taxon>Gammaproteobacteria</taxon>
        <taxon>Enterobacterales</taxon>
        <taxon>Erwiniaceae</taxon>
        <taxon>Erwinia</taxon>
    </lineage>
</organism>
<name>A0ABN6DSA3_ERWRD</name>
<feature type="transmembrane region" description="Helical" evidence="6">
    <location>
        <begin position="169"/>
        <end position="187"/>
    </location>
</feature>
<feature type="transmembrane region" description="Helical" evidence="6">
    <location>
        <begin position="41"/>
        <end position="57"/>
    </location>
</feature>
<dbReference type="Pfam" id="PF05231">
    <property type="entry name" value="MASE1"/>
    <property type="match status" value="1"/>
</dbReference>
<evidence type="ECO:0000256" key="5">
    <source>
        <dbReference type="ARBA" id="ARBA00023136"/>
    </source>
</evidence>
<dbReference type="Gene3D" id="3.20.20.450">
    <property type="entry name" value="EAL domain"/>
    <property type="match status" value="1"/>
</dbReference>
<accession>A0ABN6DSA3</accession>
<dbReference type="Proteomes" id="UP000677515">
    <property type="component" value="Chromosome"/>
</dbReference>
<dbReference type="InterPro" id="IPR000160">
    <property type="entry name" value="GGDEF_dom"/>
</dbReference>
<dbReference type="SUPFAM" id="SSF141868">
    <property type="entry name" value="EAL domain-like"/>
    <property type="match status" value="1"/>
</dbReference>
<keyword evidence="2" id="KW-1003">Cell membrane</keyword>
<dbReference type="PROSITE" id="PS50883">
    <property type="entry name" value="EAL"/>
    <property type="match status" value="1"/>
</dbReference>
<evidence type="ECO:0000256" key="2">
    <source>
        <dbReference type="ARBA" id="ARBA00022475"/>
    </source>
</evidence>
<dbReference type="SMART" id="SM00052">
    <property type="entry name" value="EAL"/>
    <property type="match status" value="1"/>
</dbReference>
<evidence type="ECO:0000256" key="3">
    <source>
        <dbReference type="ARBA" id="ARBA00022692"/>
    </source>
</evidence>
<dbReference type="RefSeq" id="WP_212813179.1">
    <property type="nucleotide sequence ID" value="NZ_AP024329.1"/>
</dbReference>
<gene>
    <name evidence="8" type="ORF">ERHA53_34250</name>
</gene>
<feature type="transmembrane region" description="Helical" evidence="6">
    <location>
        <begin position="216"/>
        <end position="233"/>
    </location>
</feature>
<feature type="domain" description="EAL" evidence="7">
    <location>
        <begin position="492"/>
        <end position="743"/>
    </location>
</feature>
<keyword evidence="4 6" id="KW-1133">Transmembrane helix</keyword>
<proteinExistence type="predicted"/>
<evidence type="ECO:0000256" key="1">
    <source>
        <dbReference type="ARBA" id="ARBA00004651"/>
    </source>
</evidence>
<keyword evidence="5 6" id="KW-0472">Membrane</keyword>
<evidence type="ECO:0000313" key="9">
    <source>
        <dbReference type="Proteomes" id="UP000677515"/>
    </source>
</evidence>
<comment type="subcellular location">
    <subcellularLocation>
        <location evidence="1">Cell membrane</location>
        <topology evidence="1">Multi-pass membrane protein</topology>
    </subcellularLocation>
</comment>
<protein>
    <submittedName>
        <fullName evidence="8">Sensor domain-containing phosphodiesterase</fullName>
    </submittedName>
</protein>
<keyword evidence="9" id="KW-1185">Reference proteome</keyword>